<dbReference type="Proteomes" id="UP001139333">
    <property type="component" value="Unassembled WGS sequence"/>
</dbReference>
<reference evidence="1" key="1">
    <citation type="submission" date="2022-01" db="EMBL/GenBank/DDBJ databases">
        <title>Whole genome-based taxonomy of the Shewanellaceae.</title>
        <authorList>
            <person name="Martin-Rodriguez A.J."/>
        </authorList>
    </citation>
    <scope>NUCLEOTIDE SEQUENCE</scope>
    <source>
        <strain evidence="1">DSM 16422</strain>
    </source>
</reference>
<name>A0A9X1ZIJ8_9GAMM</name>
<gene>
    <name evidence="1" type="ORF">L2672_02770</name>
</gene>
<evidence type="ECO:0000313" key="1">
    <source>
        <dbReference type="EMBL" id="MCL1141627.1"/>
    </source>
</evidence>
<sequence>MNNKIICNLSIIFYLLFPIDVVAEEVDYKVFDLGGVNVAHVEGQFLIVEQFLPEPQLLRLDSYNKRLAKLIELNDCELVQLFPGKATIRFKGSDPESDSYIIADIALNIDGVQSDLNINESEGLVQLVLPDDYKTIELVAVGSFKIYVVNNLNKSFELDLVINARSVYSI</sequence>
<accession>A0A9X1ZIJ8</accession>
<dbReference type="InterPro" id="IPR035191">
    <property type="entry name" value="FaeF"/>
</dbReference>
<organism evidence="1 2">
    <name type="scientific">Shewanella gaetbuli</name>
    <dbReference type="NCBI Taxonomy" id="220752"/>
    <lineage>
        <taxon>Bacteria</taxon>
        <taxon>Pseudomonadati</taxon>
        <taxon>Pseudomonadota</taxon>
        <taxon>Gammaproteobacteria</taxon>
        <taxon>Alteromonadales</taxon>
        <taxon>Shewanellaceae</taxon>
        <taxon>Shewanella</taxon>
    </lineage>
</organism>
<dbReference type="EMBL" id="JAKIKP010000002">
    <property type="protein sequence ID" value="MCL1141627.1"/>
    <property type="molecule type" value="Genomic_DNA"/>
</dbReference>
<keyword evidence="2" id="KW-1185">Reference proteome</keyword>
<proteinExistence type="predicted"/>
<protein>
    <submittedName>
        <fullName evidence="1">DUF5462 family protein</fullName>
    </submittedName>
</protein>
<dbReference type="RefSeq" id="WP_248994320.1">
    <property type="nucleotide sequence ID" value="NZ_JAKIKP010000002.1"/>
</dbReference>
<comment type="caution">
    <text evidence="1">The sequence shown here is derived from an EMBL/GenBank/DDBJ whole genome shotgun (WGS) entry which is preliminary data.</text>
</comment>
<dbReference type="AlphaFoldDB" id="A0A9X1ZIJ8"/>
<dbReference type="Pfam" id="PF17547">
    <property type="entry name" value="DUF5462"/>
    <property type="match status" value="1"/>
</dbReference>
<evidence type="ECO:0000313" key="2">
    <source>
        <dbReference type="Proteomes" id="UP001139333"/>
    </source>
</evidence>